<dbReference type="InterPro" id="IPR000276">
    <property type="entry name" value="GPCR_Rhodpsn"/>
</dbReference>
<evidence type="ECO:0000256" key="9">
    <source>
        <dbReference type="ARBA" id="ARBA00023170"/>
    </source>
</evidence>
<comment type="subcellular location">
    <subcellularLocation>
        <location evidence="1">Cell membrane</location>
        <topology evidence="1">Multi-pass membrane protein</topology>
    </subcellularLocation>
</comment>
<dbReference type="GO" id="GO:0004993">
    <property type="term" value="F:G protein-coupled serotonin receptor activity"/>
    <property type="evidence" value="ECO:0007669"/>
    <property type="project" value="TreeGrafter"/>
</dbReference>
<name>A0A8B9HDP1_ASTMX</name>
<evidence type="ECO:0000256" key="6">
    <source>
        <dbReference type="ARBA" id="ARBA00023040"/>
    </source>
</evidence>
<dbReference type="FunFam" id="1.20.1070.10:FF:000523">
    <property type="entry name" value="5-hydroxytryptamine receptor 2B"/>
    <property type="match status" value="1"/>
</dbReference>
<sequence length="191" mass="20510">MSLYRNVSELVLETLSSSASLGNVERNGSQSCNQTGISSEPPPFANQSAGRGGTGGAGGRCSGQSGQEFGQKNWGALLILAVVVLTVTGNILVILAVSLERKLQNATNYFLMSLAVADLLLGLLVMPVSMVTILYGYSWPLPAVLCPVWIYLDVLLSTASIMHLCAISLDRYVPRQYPADYTNQLQPRGHY</sequence>
<evidence type="ECO:0000313" key="14">
    <source>
        <dbReference type="Ensembl" id="ENSAMXP00005010673.1"/>
    </source>
</evidence>
<evidence type="ECO:0000256" key="5">
    <source>
        <dbReference type="ARBA" id="ARBA00022989"/>
    </source>
</evidence>
<dbReference type="PRINTS" id="PR00237">
    <property type="entry name" value="GPCRRHODOPSN"/>
</dbReference>
<dbReference type="GO" id="GO:0030594">
    <property type="term" value="F:neurotransmitter receptor activity"/>
    <property type="evidence" value="ECO:0007669"/>
    <property type="project" value="TreeGrafter"/>
</dbReference>
<dbReference type="SUPFAM" id="SSF81321">
    <property type="entry name" value="Family A G protein-coupled receptor-like"/>
    <property type="match status" value="1"/>
</dbReference>
<keyword evidence="3" id="KW-0085">Behavior</keyword>
<dbReference type="PROSITE" id="PS50262">
    <property type="entry name" value="G_PROTEIN_RECEP_F1_2"/>
    <property type="match status" value="1"/>
</dbReference>
<evidence type="ECO:0000256" key="3">
    <source>
        <dbReference type="ARBA" id="ARBA00022610"/>
    </source>
</evidence>
<evidence type="ECO:0000313" key="15">
    <source>
        <dbReference type="Proteomes" id="UP000694621"/>
    </source>
</evidence>
<evidence type="ECO:0000256" key="12">
    <source>
        <dbReference type="SAM" id="Phobius"/>
    </source>
</evidence>
<feature type="domain" description="G-protein coupled receptors family 1 profile" evidence="13">
    <location>
        <begin position="89"/>
        <end position="191"/>
    </location>
</feature>
<dbReference type="GO" id="GO:0045202">
    <property type="term" value="C:synapse"/>
    <property type="evidence" value="ECO:0007669"/>
    <property type="project" value="GOC"/>
</dbReference>
<evidence type="ECO:0000256" key="7">
    <source>
        <dbReference type="ARBA" id="ARBA00023136"/>
    </source>
</evidence>
<accession>A0A8B9HDP1</accession>
<feature type="region of interest" description="Disordered" evidence="11">
    <location>
        <begin position="24"/>
        <end position="64"/>
    </location>
</feature>
<dbReference type="GO" id="GO:0007187">
    <property type="term" value="P:G protein-coupled receptor signaling pathway, coupled to cyclic nucleotide second messenger"/>
    <property type="evidence" value="ECO:0007669"/>
    <property type="project" value="TreeGrafter"/>
</dbReference>
<dbReference type="PANTHER" id="PTHR24247:SF30">
    <property type="entry name" value="5-HYDROXYTRYPTAMINE RECEPTOR 2A"/>
    <property type="match status" value="1"/>
</dbReference>
<keyword evidence="8" id="KW-1015">Disulfide bond</keyword>
<keyword evidence="7 12" id="KW-0472">Membrane</keyword>
<keyword evidence="4 12" id="KW-0812">Transmembrane</keyword>
<dbReference type="GO" id="GO:0030425">
    <property type="term" value="C:dendrite"/>
    <property type="evidence" value="ECO:0007669"/>
    <property type="project" value="TreeGrafter"/>
</dbReference>
<evidence type="ECO:0000256" key="10">
    <source>
        <dbReference type="ARBA" id="ARBA00023224"/>
    </source>
</evidence>
<dbReference type="Proteomes" id="UP000694621">
    <property type="component" value="Unplaced"/>
</dbReference>
<feature type="transmembrane region" description="Helical" evidence="12">
    <location>
        <begin position="109"/>
        <end position="137"/>
    </location>
</feature>
<evidence type="ECO:0000256" key="4">
    <source>
        <dbReference type="ARBA" id="ARBA00022692"/>
    </source>
</evidence>
<protein>
    <submittedName>
        <fullName evidence="14">5-hydroxytryptamine (serotonin) receptor 2A, genome duplicate a</fullName>
    </submittedName>
</protein>
<dbReference type="InterPro" id="IPR017452">
    <property type="entry name" value="GPCR_Rhodpsn_7TM"/>
</dbReference>
<proteinExistence type="predicted"/>
<dbReference type="AlphaFoldDB" id="A0A8B9HDP1"/>
<dbReference type="PANTHER" id="PTHR24247">
    <property type="entry name" value="5-HYDROXYTRYPTAMINE RECEPTOR"/>
    <property type="match status" value="1"/>
</dbReference>
<feature type="transmembrane region" description="Helical" evidence="12">
    <location>
        <begin position="74"/>
        <end position="97"/>
    </location>
</feature>
<dbReference type="GO" id="GO:0007210">
    <property type="term" value="P:serotonin receptor signaling pathway"/>
    <property type="evidence" value="ECO:0007669"/>
    <property type="project" value="TreeGrafter"/>
</dbReference>
<feature type="transmembrane region" description="Helical" evidence="12">
    <location>
        <begin position="149"/>
        <end position="169"/>
    </location>
</feature>
<keyword evidence="10" id="KW-0807">Transducer</keyword>
<keyword evidence="5 12" id="KW-1133">Transmembrane helix</keyword>
<dbReference type="Ensembl" id="ENSAMXT00005011874.1">
    <property type="protein sequence ID" value="ENSAMXP00005010673.1"/>
    <property type="gene ID" value="ENSAMXG00005005778.1"/>
</dbReference>
<dbReference type="Pfam" id="PF00001">
    <property type="entry name" value="7tm_1"/>
    <property type="match status" value="1"/>
</dbReference>
<evidence type="ECO:0000256" key="8">
    <source>
        <dbReference type="ARBA" id="ARBA00023157"/>
    </source>
</evidence>
<dbReference type="GO" id="GO:0005886">
    <property type="term" value="C:plasma membrane"/>
    <property type="evidence" value="ECO:0007669"/>
    <property type="project" value="UniProtKB-SubCell"/>
</dbReference>
<evidence type="ECO:0000256" key="1">
    <source>
        <dbReference type="ARBA" id="ARBA00004651"/>
    </source>
</evidence>
<feature type="compositionally biased region" description="Gly residues" evidence="11">
    <location>
        <begin position="50"/>
        <end position="61"/>
    </location>
</feature>
<feature type="compositionally biased region" description="Polar residues" evidence="11">
    <location>
        <begin position="26"/>
        <end position="38"/>
    </location>
</feature>
<reference evidence="14" key="1">
    <citation type="submission" date="2025-08" db="UniProtKB">
        <authorList>
            <consortium name="Ensembl"/>
        </authorList>
    </citation>
    <scope>IDENTIFICATION</scope>
</reference>
<dbReference type="GO" id="GO:0051378">
    <property type="term" value="F:serotonin binding"/>
    <property type="evidence" value="ECO:0007669"/>
    <property type="project" value="UniProtKB-ARBA"/>
</dbReference>
<dbReference type="Gene3D" id="1.20.1070.10">
    <property type="entry name" value="Rhodopsin 7-helix transmembrane proteins"/>
    <property type="match status" value="1"/>
</dbReference>
<keyword evidence="2" id="KW-1003">Cell membrane</keyword>
<evidence type="ECO:0000256" key="11">
    <source>
        <dbReference type="SAM" id="MobiDB-lite"/>
    </source>
</evidence>
<evidence type="ECO:0000259" key="13">
    <source>
        <dbReference type="PROSITE" id="PS50262"/>
    </source>
</evidence>
<dbReference type="GO" id="GO:0007268">
    <property type="term" value="P:chemical synaptic transmission"/>
    <property type="evidence" value="ECO:0007669"/>
    <property type="project" value="TreeGrafter"/>
</dbReference>
<organism evidence="14 15">
    <name type="scientific">Astyanax mexicanus</name>
    <name type="common">Blind cave fish</name>
    <name type="synonym">Astyanax fasciatus mexicanus</name>
    <dbReference type="NCBI Taxonomy" id="7994"/>
    <lineage>
        <taxon>Eukaryota</taxon>
        <taxon>Metazoa</taxon>
        <taxon>Chordata</taxon>
        <taxon>Craniata</taxon>
        <taxon>Vertebrata</taxon>
        <taxon>Euteleostomi</taxon>
        <taxon>Actinopterygii</taxon>
        <taxon>Neopterygii</taxon>
        <taxon>Teleostei</taxon>
        <taxon>Ostariophysi</taxon>
        <taxon>Characiformes</taxon>
        <taxon>Characoidei</taxon>
        <taxon>Acestrorhamphidae</taxon>
        <taxon>Acestrorhamphinae</taxon>
        <taxon>Astyanax</taxon>
    </lineage>
</organism>
<evidence type="ECO:0000256" key="2">
    <source>
        <dbReference type="ARBA" id="ARBA00022475"/>
    </source>
</evidence>
<keyword evidence="9" id="KW-0675">Receptor</keyword>
<dbReference type="GO" id="GO:0007208">
    <property type="term" value="P:phospholipase C-activating serotonin receptor signaling pathway"/>
    <property type="evidence" value="ECO:0007669"/>
    <property type="project" value="TreeGrafter"/>
</dbReference>
<keyword evidence="6" id="KW-0297">G-protein coupled receptor</keyword>
<dbReference type="GO" id="GO:0009410">
    <property type="term" value="P:response to xenobiotic stimulus"/>
    <property type="evidence" value="ECO:0007669"/>
    <property type="project" value="TreeGrafter"/>
</dbReference>
<dbReference type="GO" id="GO:0051209">
    <property type="term" value="P:release of sequestered calcium ion into cytosol"/>
    <property type="evidence" value="ECO:0007669"/>
    <property type="project" value="TreeGrafter"/>
</dbReference>